<name>A0A8T1MYY4_CLOSI</name>
<gene>
    <name evidence="1" type="ORF">CSKR_201921</name>
</gene>
<organism evidence="1 2">
    <name type="scientific">Clonorchis sinensis</name>
    <name type="common">Chinese liver fluke</name>
    <dbReference type="NCBI Taxonomy" id="79923"/>
    <lineage>
        <taxon>Eukaryota</taxon>
        <taxon>Metazoa</taxon>
        <taxon>Spiralia</taxon>
        <taxon>Lophotrochozoa</taxon>
        <taxon>Platyhelminthes</taxon>
        <taxon>Trematoda</taxon>
        <taxon>Digenea</taxon>
        <taxon>Opisthorchiida</taxon>
        <taxon>Opisthorchiata</taxon>
        <taxon>Opisthorchiidae</taxon>
        <taxon>Clonorchis</taxon>
    </lineage>
</organism>
<dbReference type="EMBL" id="NIRI02000010">
    <property type="protein sequence ID" value="KAG5454136.1"/>
    <property type="molecule type" value="Genomic_DNA"/>
</dbReference>
<comment type="caution">
    <text evidence="1">The sequence shown here is derived from an EMBL/GenBank/DDBJ whole genome shotgun (WGS) entry which is preliminary data.</text>
</comment>
<reference evidence="1 2" key="1">
    <citation type="journal article" date="2018" name="Biotechnol. Adv.">
        <title>Improved genomic resources and new bioinformatic workflow for the carcinogenic parasite Clonorchis sinensis: Biotechnological implications.</title>
        <authorList>
            <person name="Wang D."/>
            <person name="Korhonen P.K."/>
            <person name="Gasser R.B."/>
            <person name="Young N.D."/>
        </authorList>
    </citation>
    <scope>NUCLEOTIDE SEQUENCE [LARGE SCALE GENOMIC DNA]</scope>
    <source>
        <strain evidence="1">Cs-k2</strain>
    </source>
</reference>
<keyword evidence="2" id="KW-1185">Reference proteome</keyword>
<dbReference type="OrthoDB" id="10485126at2759"/>
<proteinExistence type="predicted"/>
<protein>
    <submittedName>
        <fullName evidence="1">Uncharacterized protein</fullName>
    </submittedName>
</protein>
<evidence type="ECO:0000313" key="2">
    <source>
        <dbReference type="Proteomes" id="UP000286415"/>
    </source>
</evidence>
<reference evidence="1 2" key="2">
    <citation type="journal article" date="2021" name="Genomics">
        <title>High-quality reference genome for Clonorchis sinensis.</title>
        <authorList>
            <person name="Young N.D."/>
            <person name="Stroehlein A.J."/>
            <person name="Kinkar L."/>
            <person name="Wang T."/>
            <person name="Sohn W.M."/>
            <person name="Chang B.C.H."/>
            <person name="Kaur P."/>
            <person name="Weisz D."/>
            <person name="Dudchenko O."/>
            <person name="Aiden E.L."/>
            <person name="Korhonen P.K."/>
            <person name="Gasser R.B."/>
        </authorList>
    </citation>
    <scope>NUCLEOTIDE SEQUENCE [LARGE SCALE GENOMIC DNA]</scope>
    <source>
        <strain evidence="1">Cs-k2</strain>
    </source>
</reference>
<dbReference type="AlphaFoldDB" id="A0A8T1MYY4"/>
<evidence type="ECO:0000313" key="1">
    <source>
        <dbReference type="EMBL" id="KAG5454136.1"/>
    </source>
</evidence>
<dbReference type="Proteomes" id="UP000286415">
    <property type="component" value="Unassembled WGS sequence"/>
</dbReference>
<sequence>MSPEGSTRARILPGCPSLDRGSREAEVGFEPRTLRSLENRAPEQWASGLFSNCTFDFLHEHNRTDLELRFTVDVNTGKLPEAYQNGLSYDFQTWYINRLLNGNEKSCLTTSGHGQPNDGFEFILVAPFDEEVCQKITNKKFYEEHLKVKNCNLLEKSDAPIDGHILGKYNITLWEKRKPLVWFEYHDIYIFFLRELNGPEGACDHNGYWARPLFNYVEVILSIPLDKMQDADYCGVLRSHSAEYWANGLLSSCTFTQDYPQETHLQVNLKVRVDTIKLPKDAPDDSSYDFLMWYLNWLINGGKMRCMTTFGEGQKEDIFEVDAMGVPQIPRPPFILVAPYAEDFCEKYINKTFHNDKMTVTSCELLKKSENTVGGTILGKYQLVTIETWSNSQDDAHVDLRTTFLQEQNGPDVGCKYNGYWAPVQLLFRGTMEDFNMFLENSNGKIEEITETN</sequence>
<accession>A0A8T1MYY4</accession>